<sequence>MKETDGQWMARVRRAERSTRGCWQGEQYGRCVSFEKEEQPGVLKECYYRRVGVRAFLDGCEQLTEVGGLFHRKEAPRPAANKEGQKGLNRGLFMRKFEGRTSGKCTVSAW</sequence>
<comment type="caution">
    <text evidence="1">The sequence shown here is derived from an EMBL/GenBank/DDBJ whole genome shotgun (WGS) entry which is preliminary data.</text>
</comment>
<gene>
    <name evidence="1" type="ORF">GOP47_0003331</name>
</gene>
<dbReference type="EMBL" id="JABFUD020000002">
    <property type="protein sequence ID" value="KAI5083588.1"/>
    <property type="molecule type" value="Genomic_DNA"/>
</dbReference>
<reference evidence="1" key="1">
    <citation type="submission" date="2021-01" db="EMBL/GenBank/DDBJ databases">
        <title>Adiantum capillus-veneris genome.</title>
        <authorList>
            <person name="Fang Y."/>
            <person name="Liao Q."/>
        </authorList>
    </citation>
    <scope>NUCLEOTIDE SEQUENCE</scope>
    <source>
        <strain evidence="1">H3</strain>
        <tissue evidence="1">Leaf</tissue>
    </source>
</reference>
<proteinExistence type="predicted"/>
<accession>A0A9D4ZQ17</accession>
<evidence type="ECO:0000313" key="1">
    <source>
        <dbReference type="EMBL" id="KAI5083588.1"/>
    </source>
</evidence>
<dbReference type="Proteomes" id="UP000886520">
    <property type="component" value="Chromosome 3"/>
</dbReference>
<protein>
    <submittedName>
        <fullName evidence="1">Uncharacterized protein</fullName>
    </submittedName>
</protein>
<name>A0A9D4ZQ17_ADICA</name>
<evidence type="ECO:0000313" key="2">
    <source>
        <dbReference type="Proteomes" id="UP000886520"/>
    </source>
</evidence>
<dbReference type="AlphaFoldDB" id="A0A9D4ZQ17"/>
<keyword evidence="2" id="KW-1185">Reference proteome</keyword>
<organism evidence="1 2">
    <name type="scientific">Adiantum capillus-veneris</name>
    <name type="common">Maidenhair fern</name>
    <dbReference type="NCBI Taxonomy" id="13818"/>
    <lineage>
        <taxon>Eukaryota</taxon>
        <taxon>Viridiplantae</taxon>
        <taxon>Streptophyta</taxon>
        <taxon>Embryophyta</taxon>
        <taxon>Tracheophyta</taxon>
        <taxon>Polypodiopsida</taxon>
        <taxon>Polypodiidae</taxon>
        <taxon>Polypodiales</taxon>
        <taxon>Pteridineae</taxon>
        <taxon>Pteridaceae</taxon>
        <taxon>Vittarioideae</taxon>
        <taxon>Adiantum</taxon>
    </lineage>
</organism>